<organism evidence="1 2">
    <name type="scientific">Dethiosulfatibacter aminovorans DSM 17477</name>
    <dbReference type="NCBI Taxonomy" id="1121476"/>
    <lineage>
        <taxon>Bacteria</taxon>
        <taxon>Bacillati</taxon>
        <taxon>Bacillota</taxon>
        <taxon>Tissierellia</taxon>
        <taxon>Dethiosulfatibacter</taxon>
    </lineage>
</organism>
<dbReference type="RefSeq" id="WP_073050538.1">
    <property type="nucleotide sequence ID" value="NZ_FQZL01000032.1"/>
</dbReference>
<evidence type="ECO:0000313" key="1">
    <source>
        <dbReference type="EMBL" id="SHJ70378.1"/>
    </source>
</evidence>
<dbReference type="Gene3D" id="1.20.140.160">
    <property type="match status" value="1"/>
</dbReference>
<dbReference type="InterPro" id="IPR013324">
    <property type="entry name" value="RNA_pol_sigma_r3/r4-like"/>
</dbReference>
<evidence type="ECO:0000313" key="2">
    <source>
        <dbReference type="Proteomes" id="UP000184052"/>
    </source>
</evidence>
<sequence length="161" mass="19303">MTSRKKLEKDFKKVDLFLRKYIPITREIKFCQEQLYELESEDMDTLRAYNPSGVRVQTSNIFNAIEDAVIRKEIATEELNSQIMKLAKKKDKIDKFIEWLNYDKYIDRYTVIRKYYCNDMRTSEIAKDMGITISTVSKIKKLAIRYLINVYDDSREVWDLI</sequence>
<dbReference type="Proteomes" id="UP000184052">
    <property type="component" value="Unassembled WGS sequence"/>
</dbReference>
<accession>A0A1M6LGW9</accession>
<name>A0A1M6LGW9_9FIRM</name>
<dbReference type="EMBL" id="FQZL01000032">
    <property type="protein sequence ID" value="SHJ70378.1"/>
    <property type="molecule type" value="Genomic_DNA"/>
</dbReference>
<dbReference type="SUPFAM" id="SSF88659">
    <property type="entry name" value="Sigma3 and sigma4 domains of RNA polymerase sigma factors"/>
    <property type="match status" value="1"/>
</dbReference>
<keyword evidence="2" id="KW-1185">Reference proteome</keyword>
<protein>
    <submittedName>
        <fullName evidence="1">Uncharacterized protein</fullName>
    </submittedName>
</protein>
<reference evidence="1 2" key="1">
    <citation type="submission" date="2016-11" db="EMBL/GenBank/DDBJ databases">
        <authorList>
            <person name="Jaros S."/>
            <person name="Januszkiewicz K."/>
            <person name="Wedrychowicz H."/>
        </authorList>
    </citation>
    <scope>NUCLEOTIDE SEQUENCE [LARGE SCALE GENOMIC DNA]</scope>
    <source>
        <strain evidence="1 2">DSM 17477</strain>
    </source>
</reference>
<dbReference type="AlphaFoldDB" id="A0A1M6LGW9"/>
<dbReference type="STRING" id="1121476.SAMN02745751_03168"/>
<proteinExistence type="predicted"/>
<gene>
    <name evidence="1" type="ORF">SAMN02745751_03168</name>
</gene>